<accession>A0ABW4RWE8</accession>
<dbReference type="RefSeq" id="WP_343872874.1">
    <property type="nucleotide sequence ID" value="NZ_BAAAIX010000013.1"/>
</dbReference>
<organism evidence="2 3">
    <name type="scientific">Luteococcus peritonei</name>
    <dbReference type="NCBI Taxonomy" id="88874"/>
    <lineage>
        <taxon>Bacteria</taxon>
        <taxon>Bacillati</taxon>
        <taxon>Actinomycetota</taxon>
        <taxon>Actinomycetes</taxon>
        <taxon>Propionibacteriales</taxon>
        <taxon>Propionibacteriaceae</taxon>
        <taxon>Luteococcus</taxon>
    </lineage>
</organism>
<evidence type="ECO:0000313" key="3">
    <source>
        <dbReference type="Proteomes" id="UP001597326"/>
    </source>
</evidence>
<evidence type="ECO:0000256" key="1">
    <source>
        <dbReference type="ARBA" id="ARBA00022729"/>
    </source>
</evidence>
<dbReference type="CDD" id="cd13544">
    <property type="entry name" value="PBP2_Fbp_like_1"/>
    <property type="match status" value="1"/>
</dbReference>
<gene>
    <name evidence="2" type="ORF">ACFSCS_07035</name>
</gene>
<dbReference type="Pfam" id="PF13343">
    <property type="entry name" value="SBP_bac_6"/>
    <property type="match status" value="1"/>
</dbReference>
<dbReference type="Gene3D" id="3.40.190.10">
    <property type="entry name" value="Periplasmic binding protein-like II"/>
    <property type="match status" value="2"/>
</dbReference>
<dbReference type="Proteomes" id="UP001597326">
    <property type="component" value="Unassembled WGS sequence"/>
</dbReference>
<dbReference type="PANTHER" id="PTHR30006">
    <property type="entry name" value="THIAMINE-BINDING PERIPLASMIC PROTEIN-RELATED"/>
    <property type="match status" value="1"/>
</dbReference>
<dbReference type="SUPFAM" id="SSF53850">
    <property type="entry name" value="Periplasmic binding protein-like II"/>
    <property type="match status" value="1"/>
</dbReference>
<reference evidence="3" key="1">
    <citation type="journal article" date="2019" name="Int. J. Syst. Evol. Microbiol.">
        <title>The Global Catalogue of Microorganisms (GCM) 10K type strain sequencing project: providing services to taxonomists for standard genome sequencing and annotation.</title>
        <authorList>
            <consortium name="The Broad Institute Genomics Platform"/>
            <consortium name="The Broad Institute Genome Sequencing Center for Infectious Disease"/>
            <person name="Wu L."/>
            <person name="Ma J."/>
        </authorList>
    </citation>
    <scope>NUCLEOTIDE SEQUENCE [LARGE SCALE GENOMIC DNA]</scope>
    <source>
        <strain evidence="3">CAIM 431</strain>
    </source>
</reference>
<keyword evidence="1" id="KW-0732">Signal</keyword>
<name>A0ABW4RWE8_9ACTN</name>
<comment type="caution">
    <text evidence="2">The sequence shown here is derived from an EMBL/GenBank/DDBJ whole genome shotgun (WGS) entry which is preliminary data.</text>
</comment>
<dbReference type="PANTHER" id="PTHR30006:SF2">
    <property type="entry name" value="ABC TRANSPORTER SUBSTRATE-BINDING PROTEIN"/>
    <property type="match status" value="1"/>
</dbReference>
<dbReference type="EMBL" id="JBHUFZ010000016">
    <property type="protein sequence ID" value="MFD1889943.1"/>
    <property type="molecule type" value="Genomic_DNA"/>
</dbReference>
<proteinExistence type="predicted"/>
<protein>
    <submittedName>
        <fullName evidence="2">ABC transporter substrate-binding protein</fullName>
    </submittedName>
</protein>
<sequence length="339" mass="36700">MQPTARRLLRPALLWLLLLGLGLAAVGTQHGRPQLRVVCSSIEDLCQEWAHDFASSHGVEVSMVRMSSGEALARIRRGGEFDLWHGGPTDYYEVARDEGLLQPYASPEAAAVPAPFKASDGAWTGVYRGLLGFCSNRQVLDRLGVAVPRTWQDLLDPRLAGQVSMPDPQTSGTGWTVLWTQRERTGSSSAALDYLVRLDRNVLQYPSSGTAPAGIAGRGEAAVAITFTQHCVKAHDEGMTDLVVSYPRGATGYEVGGVAVLAGTSQPDLARRYVDHAVGRRAQELGRATSSRQLPTRPDAVTDARLELPAGTQVVQGDPIRAAAQREELLRGFRDRVLR</sequence>
<evidence type="ECO:0000313" key="2">
    <source>
        <dbReference type="EMBL" id="MFD1889943.1"/>
    </source>
</evidence>
<keyword evidence="3" id="KW-1185">Reference proteome</keyword>